<dbReference type="GO" id="GO:0016491">
    <property type="term" value="F:oxidoreductase activity"/>
    <property type="evidence" value="ECO:0007669"/>
    <property type="project" value="InterPro"/>
</dbReference>
<dbReference type="Proteomes" id="UP000268973">
    <property type="component" value="Unassembled WGS sequence"/>
</dbReference>
<dbReference type="Gene3D" id="3.90.180.10">
    <property type="entry name" value="Medium-chain alcohol dehydrogenases, catalytic domain"/>
    <property type="match status" value="1"/>
</dbReference>
<dbReference type="OrthoDB" id="9785812at2"/>
<proteinExistence type="predicted"/>
<dbReference type="InterPro" id="IPR020843">
    <property type="entry name" value="ER"/>
</dbReference>
<dbReference type="Pfam" id="PF08240">
    <property type="entry name" value="ADH_N"/>
    <property type="match status" value="1"/>
</dbReference>
<dbReference type="InterPro" id="IPR013154">
    <property type="entry name" value="ADH-like_N"/>
</dbReference>
<dbReference type="InterPro" id="IPR036291">
    <property type="entry name" value="NAD(P)-bd_dom_sf"/>
</dbReference>
<dbReference type="SUPFAM" id="SSF51735">
    <property type="entry name" value="NAD(P)-binding Rossmann-fold domains"/>
    <property type="match status" value="1"/>
</dbReference>
<sequence length="306" mass="33525">MKAVQLNETGRVEIRDIAVPEPEHDEILIKVAAVGINPVDWKIASGQLDQLINQPLPLTLGWDVAGEVVHAGKGYLAGDKVYGMKAIGQEGALSEYCTIKRSLLSLAPKTLDIVKAASVPMVSLTSWQALFTAGNIRRHQRVLIQAGAGGVGSIAIQLAKIMGAYVIATTSEKNRDYVLDLGADEVIDYRTSNIVDVLKDNPVDLVLESQSGEFQLEAIEVLKPKGKLVSISWIPPEIIQAAERKGIETEFVFVQYNAEHLRHITDLIDEDQLKVTISGQYHFEDIAEAYDESKQGRVRGKLVATF</sequence>
<protein>
    <submittedName>
        <fullName evidence="2">NADP-dependent oxidoreductase</fullName>
    </submittedName>
</protein>
<dbReference type="CDD" id="cd05289">
    <property type="entry name" value="MDR_like_2"/>
    <property type="match status" value="1"/>
</dbReference>
<dbReference type="SMART" id="SM00829">
    <property type="entry name" value="PKS_ER"/>
    <property type="match status" value="1"/>
</dbReference>
<evidence type="ECO:0000313" key="3">
    <source>
        <dbReference type="Proteomes" id="UP000268973"/>
    </source>
</evidence>
<dbReference type="SUPFAM" id="SSF50129">
    <property type="entry name" value="GroES-like"/>
    <property type="match status" value="1"/>
</dbReference>
<dbReference type="PANTHER" id="PTHR44013">
    <property type="entry name" value="ZINC-TYPE ALCOHOL DEHYDROGENASE-LIKE PROTEIN C16A3.02C"/>
    <property type="match status" value="1"/>
</dbReference>
<reference evidence="2 3" key="1">
    <citation type="submission" date="2018-12" db="EMBL/GenBank/DDBJ databases">
        <title>Vibrio sp. isolated from China Sea.</title>
        <authorList>
            <person name="Li Y."/>
        </authorList>
    </citation>
    <scope>NUCLEOTIDE SEQUENCE [LARGE SCALE GENOMIC DNA]</scope>
    <source>
        <strain evidence="2 3">BEI207</strain>
    </source>
</reference>
<dbReference type="Gene3D" id="3.40.50.720">
    <property type="entry name" value="NAD(P)-binding Rossmann-like Domain"/>
    <property type="match status" value="1"/>
</dbReference>
<dbReference type="InterPro" id="IPR011032">
    <property type="entry name" value="GroES-like_sf"/>
</dbReference>
<dbReference type="AlphaFoldDB" id="A0A3S0PQR7"/>
<feature type="domain" description="Enoyl reductase (ER)" evidence="1">
    <location>
        <begin position="10"/>
        <end position="304"/>
    </location>
</feature>
<comment type="caution">
    <text evidence="2">The sequence shown here is derived from an EMBL/GenBank/DDBJ whole genome shotgun (WGS) entry which is preliminary data.</text>
</comment>
<name>A0A3S0PQR7_9VIBR</name>
<dbReference type="EMBL" id="RXZH01000001">
    <property type="protein sequence ID" value="RTZ17807.1"/>
    <property type="molecule type" value="Genomic_DNA"/>
</dbReference>
<dbReference type="RefSeq" id="WP_126572557.1">
    <property type="nucleotide sequence ID" value="NZ_RXZH01000001.1"/>
</dbReference>
<evidence type="ECO:0000259" key="1">
    <source>
        <dbReference type="SMART" id="SM00829"/>
    </source>
</evidence>
<evidence type="ECO:0000313" key="2">
    <source>
        <dbReference type="EMBL" id="RTZ17807.1"/>
    </source>
</evidence>
<gene>
    <name evidence="2" type="ORF">EJ063_03195</name>
</gene>
<organism evidence="2 3">
    <name type="scientific">Vibrio aquaticus</name>
    <dbReference type="NCBI Taxonomy" id="2496559"/>
    <lineage>
        <taxon>Bacteria</taxon>
        <taxon>Pseudomonadati</taxon>
        <taxon>Pseudomonadota</taxon>
        <taxon>Gammaproteobacteria</taxon>
        <taxon>Vibrionales</taxon>
        <taxon>Vibrionaceae</taxon>
        <taxon>Vibrio</taxon>
    </lineage>
</organism>
<dbReference type="PANTHER" id="PTHR44013:SF1">
    <property type="entry name" value="ZINC-TYPE ALCOHOL DEHYDROGENASE-LIKE PROTEIN C16A3.02C"/>
    <property type="match status" value="1"/>
</dbReference>
<accession>A0A3S0PQR7</accession>
<dbReference type="Pfam" id="PF13602">
    <property type="entry name" value="ADH_zinc_N_2"/>
    <property type="match status" value="1"/>
</dbReference>
<keyword evidence="3" id="KW-1185">Reference proteome</keyword>
<dbReference type="InterPro" id="IPR052733">
    <property type="entry name" value="Chloroplast_QOR"/>
</dbReference>